<evidence type="ECO:0000256" key="5">
    <source>
        <dbReference type="SAM" id="Phobius"/>
    </source>
</evidence>
<evidence type="ECO:0000259" key="6">
    <source>
        <dbReference type="PROSITE" id="PS50234"/>
    </source>
</evidence>
<evidence type="ECO:0000256" key="2">
    <source>
        <dbReference type="ARBA" id="ARBA00022692"/>
    </source>
</evidence>
<keyword evidence="4 5" id="KW-0472">Membrane</keyword>
<evidence type="ECO:0000256" key="3">
    <source>
        <dbReference type="ARBA" id="ARBA00022989"/>
    </source>
</evidence>
<feature type="domain" description="VWFA" evidence="6">
    <location>
        <begin position="87"/>
        <end position="309"/>
    </location>
</feature>
<dbReference type="PANTHER" id="PTHR22550:SF5">
    <property type="entry name" value="LEUCINE ZIPPER PROTEIN 4"/>
    <property type="match status" value="1"/>
</dbReference>
<dbReference type="Proteomes" id="UP000626210">
    <property type="component" value="Unassembled WGS sequence"/>
</dbReference>
<sequence>MNFLWPQFLWLLLLTPLLVLLYVWLLRRRKKTALRYASLSIVREAMGVRQGLKRHVPPVLFLLALCALVVAAARPMAVISLPSQQETIILAMDVSGSMRATDVQPNRLVAAQNAAKAFIADLPRHVRVGIVAFAGTAQVVQPATLSREDLVVAIDKFQLQRATAIGSAIVVSLAELFPDAGIDVGAMTYGRERPRGVPLDKELAAKGEVKEFTPVAPGSYDSAAIILLTDGQRTTGVDTLEAAKMAADRGVRVYTVGIGTVDGETIGFEGWSMRVRLDEETLKAVATRTQAEYFYAGSAENLRKVYQTLSSRLTVEKKETEISALLALAGALLALVSAGLSLAWFNRVL</sequence>
<evidence type="ECO:0000256" key="4">
    <source>
        <dbReference type="ARBA" id="ARBA00023136"/>
    </source>
</evidence>
<dbReference type="InterPro" id="IPR036465">
    <property type="entry name" value="vWFA_dom_sf"/>
</dbReference>
<keyword evidence="8" id="KW-1185">Reference proteome</keyword>
<keyword evidence="2 5" id="KW-0812">Transmembrane</keyword>
<accession>A0ABQ3G003</accession>
<dbReference type="InterPro" id="IPR002035">
    <property type="entry name" value="VWF_A"/>
</dbReference>
<evidence type="ECO:0000313" key="8">
    <source>
        <dbReference type="Proteomes" id="UP000626210"/>
    </source>
</evidence>
<dbReference type="PANTHER" id="PTHR22550">
    <property type="entry name" value="SPORE GERMINATION PROTEIN"/>
    <property type="match status" value="1"/>
</dbReference>
<reference evidence="8" key="1">
    <citation type="journal article" date="2019" name="Int. J. Syst. Evol. Microbiol.">
        <title>The Global Catalogue of Microorganisms (GCM) 10K type strain sequencing project: providing services to taxonomists for standard genome sequencing and annotation.</title>
        <authorList>
            <consortium name="The Broad Institute Genomics Platform"/>
            <consortium name="The Broad Institute Genome Sequencing Center for Infectious Disease"/>
            <person name="Wu L."/>
            <person name="Ma J."/>
        </authorList>
    </citation>
    <scope>NUCLEOTIDE SEQUENCE [LARGE SCALE GENOMIC DNA]</scope>
    <source>
        <strain evidence="8">KCTC 23314</strain>
    </source>
</reference>
<name>A0ABQ3G003_9BURK</name>
<dbReference type="SUPFAM" id="SSF53300">
    <property type="entry name" value="vWA-like"/>
    <property type="match status" value="1"/>
</dbReference>
<feature type="transmembrane region" description="Helical" evidence="5">
    <location>
        <begin position="59"/>
        <end position="77"/>
    </location>
</feature>
<proteinExistence type="predicted"/>
<protein>
    <submittedName>
        <fullName evidence="7">UPF0353 protein</fullName>
    </submittedName>
</protein>
<dbReference type="EMBL" id="BMYK01000005">
    <property type="protein sequence ID" value="GHC79978.1"/>
    <property type="molecule type" value="Genomic_DNA"/>
</dbReference>
<dbReference type="Pfam" id="PF13519">
    <property type="entry name" value="VWA_2"/>
    <property type="match status" value="1"/>
</dbReference>
<dbReference type="PROSITE" id="PS50234">
    <property type="entry name" value="VWFA"/>
    <property type="match status" value="1"/>
</dbReference>
<dbReference type="Pfam" id="PF07584">
    <property type="entry name" value="BatA"/>
    <property type="match status" value="1"/>
</dbReference>
<feature type="transmembrane region" description="Helical" evidence="5">
    <location>
        <begin position="322"/>
        <end position="345"/>
    </location>
</feature>
<dbReference type="RefSeq" id="WP_189686937.1">
    <property type="nucleotide sequence ID" value="NZ_BMYK01000005.1"/>
</dbReference>
<dbReference type="Gene3D" id="3.40.50.410">
    <property type="entry name" value="von Willebrand factor, type A domain"/>
    <property type="match status" value="1"/>
</dbReference>
<dbReference type="InterPro" id="IPR024163">
    <property type="entry name" value="Aerotolerance_reg_N"/>
</dbReference>
<dbReference type="SMART" id="SM00327">
    <property type="entry name" value="VWA"/>
    <property type="match status" value="1"/>
</dbReference>
<evidence type="ECO:0000313" key="7">
    <source>
        <dbReference type="EMBL" id="GHC79978.1"/>
    </source>
</evidence>
<keyword evidence="1" id="KW-1003">Cell membrane</keyword>
<comment type="caution">
    <text evidence="7">The sequence shown here is derived from an EMBL/GenBank/DDBJ whole genome shotgun (WGS) entry which is preliminary data.</text>
</comment>
<dbReference type="InterPro" id="IPR050768">
    <property type="entry name" value="UPF0353/GerABKA_families"/>
</dbReference>
<feature type="transmembrane region" description="Helical" evidence="5">
    <location>
        <begin position="6"/>
        <end position="26"/>
    </location>
</feature>
<gene>
    <name evidence="7" type="ORF">GCM10007320_21350</name>
</gene>
<dbReference type="Pfam" id="PF00092">
    <property type="entry name" value="VWA"/>
    <property type="match status" value="1"/>
</dbReference>
<organism evidence="7 8">
    <name type="scientific">Pseudorhodoferax aquiterrae</name>
    <dbReference type="NCBI Taxonomy" id="747304"/>
    <lineage>
        <taxon>Bacteria</taxon>
        <taxon>Pseudomonadati</taxon>
        <taxon>Pseudomonadota</taxon>
        <taxon>Betaproteobacteria</taxon>
        <taxon>Burkholderiales</taxon>
        <taxon>Comamonadaceae</taxon>
    </lineage>
</organism>
<evidence type="ECO:0000256" key="1">
    <source>
        <dbReference type="ARBA" id="ARBA00022475"/>
    </source>
</evidence>
<keyword evidence="3 5" id="KW-1133">Transmembrane helix</keyword>